<reference evidence="1 2" key="1">
    <citation type="submission" date="2017-01" db="EMBL/GenBank/DDBJ databases">
        <authorList>
            <person name="Mah S.A."/>
            <person name="Swanson W.J."/>
            <person name="Moy G.W."/>
            <person name="Vacquier V.D."/>
        </authorList>
    </citation>
    <scope>NUCLEOTIDE SEQUENCE [LARGE SCALE GENOMIC DNA]</scope>
    <source>
        <strain evidence="1 2">DSM 21219</strain>
    </source>
</reference>
<dbReference type="AlphaFoldDB" id="A0A1R3W9W0"/>
<dbReference type="OrthoDB" id="3368023at2"/>
<protein>
    <submittedName>
        <fullName evidence="1">Uncharacterized protein</fullName>
    </submittedName>
</protein>
<evidence type="ECO:0000313" key="1">
    <source>
        <dbReference type="EMBL" id="SIT74529.1"/>
    </source>
</evidence>
<dbReference type="STRING" id="515897.SAMN05421849_0173"/>
<dbReference type="Proteomes" id="UP000192455">
    <property type="component" value="Unassembled WGS sequence"/>
</dbReference>
<evidence type="ECO:0000313" key="2">
    <source>
        <dbReference type="Proteomes" id="UP000192455"/>
    </source>
</evidence>
<sequence length="116" mass="13107">MRKTISIPISPELAAELESARGEFVQKFGREPTGEDPIFFDPDCDTPVAMSEEKVTAMIVEAAREAGIREELIYAFEKSGYIVTKENQHLIPPEGLFAHNAAIDEYRRKHDRGKRT</sequence>
<gene>
    <name evidence="1" type="ORF">SAMN05421849_0173</name>
</gene>
<dbReference type="RefSeq" id="WP_076646416.1">
    <property type="nucleotide sequence ID" value="NZ_FTPS01000001.1"/>
</dbReference>
<dbReference type="EMBL" id="FTPS01000001">
    <property type="protein sequence ID" value="SIT74529.1"/>
    <property type="molecule type" value="Genomic_DNA"/>
</dbReference>
<proteinExistence type="predicted"/>
<organism evidence="1 2">
    <name type="scientific">Pontibaca methylaminivorans</name>
    <dbReference type="NCBI Taxonomy" id="515897"/>
    <lineage>
        <taxon>Bacteria</taxon>
        <taxon>Pseudomonadati</taxon>
        <taxon>Pseudomonadota</taxon>
        <taxon>Alphaproteobacteria</taxon>
        <taxon>Rhodobacterales</taxon>
        <taxon>Roseobacteraceae</taxon>
        <taxon>Pontibaca</taxon>
    </lineage>
</organism>
<name>A0A1R3W9W0_9RHOB</name>
<keyword evidence="2" id="KW-1185">Reference proteome</keyword>
<accession>A0A1R3W9W0</accession>